<keyword evidence="2" id="KW-1185">Reference proteome</keyword>
<proteinExistence type="predicted"/>
<evidence type="ECO:0000313" key="1">
    <source>
        <dbReference type="EMBL" id="GAA5439249.1"/>
    </source>
</evidence>
<gene>
    <name evidence="1" type="ORF">Dcae01_00748</name>
</gene>
<accession>A0ABP9UC18</accession>
<sequence>MKDQLEHIVLTTLAAYGLIKIFEGLFERPRPTVIVVQADQDLVRDLLDEGDQ</sequence>
<dbReference type="EMBL" id="BAABQU010000007">
    <property type="protein sequence ID" value="GAA5439249.1"/>
    <property type="molecule type" value="Genomic_DNA"/>
</dbReference>
<organism evidence="1 2">
    <name type="scientific">Deinococcus caeni</name>
    <dbReference type="NCBI Taxonomy" id="569127"/>
    <lineage>
        <taxon>Bacteria</taxon>
        <taxon>Thermotogati</taxon>
        <taxon>Deinococcota</taxon>
        <taxon>Deinococci</taxon>
        <taxon>Deinococcales</taxon>
        <taxon>Deinococcaceae</taxon>
        <taxon>Deinococcus</taxon>
    </lineage>
</organism>
<reference evidence="1 2" key="1">
    <citation type="submission" date="2024-02" db="EMBL/GenBank/DDBJ databases">
        <title>Deinococcus caeni NBRC 101312.</title>
        <authorList>
            <person name="Ichikawa N."/>
            <person name="Katano-Makiyama Y."/>
            <person name="Hidaka K."/>
        </authorList>
    </citation>
    <scope>NUCLEOTIDE SEQUENCE [LARGE SCALE GENOMIC DNA]</scope>
    <source>
        <strain evidence="1 2">NBRC 101312</strain>
    </source>
</reference>
<comment type="caution">
    <text evidence="1">The sequence shown here is derived from an EMBL/GenBank/DDBJ whole genome shotgun (WGS) entry which is preliminary data.</text>
</comment>
<name>A0ABP9UC18_9DEIO</name>
<dbReference type="RefSeq" id="WP_345442254.1">
    <property type="nucleotide sequence ID" value="NZ_BAABQU010000007.1"/>
</dbReference>
<evidence type="ECO:0000313" key="2">
    <source>
        <dbReference type="Proteomes" id="UP001423409"/>
    </source>
</evidence>
<dbReference type="Proteomes" id="UP001423409">
    <property type="component" value="Unassembled WGS sequence"/>
</dbReference>
<protein>
    <submittedName>
        <fullName evidence="1">Uncharacterized protein</fullName>
    </submittedName>
</protein>